<reference evidence="1 2" key="1">
    <citation type="submission" date="2022-10" db="EMBL/GenBank/DDBJ databases">
        <title>Draft genome sequence of Streptomyces sp. YSPA8.</title>
        <authorList>
            <person name="Moriuchi R."/>
            <person name="Dohra H."/>
            <person name="Yamamura H."/>
            <person name="Kodani S."/>
        </authorList>
    </citation>
    <scope>NUCLEOTIDE SEQUENCE [LARGE SCALE GENOMIC DNA]</scope>
    <source>
        <strain evidence="1 2">YSPA8</strain>
    </source>
</reference>
<sequence>MAKDPSQPQVQLIPAPADGALDAAEEAVDLLLDSGRPPGDVLLLTTGDQHPWAVHELSFGEAAYWAQHDAGDDVFYADAAAVARAATRPVVVVALNGGGEAAAATVLPPALAKAGALLIVCGEPQVINAALGAHA</sequence>
<organism evidence="1 2">
    <name type="scientific">Streptomyces yaizuensis</name>
    <dbReference type="NCBI Taxonomy" id="2989713"/>
    <lineage>
        <taxon>Bacteria</taxon>
        <taxon>Bacillati</taxon>
        <taxon>Actinomycetota</taxon>
        <taxon>Actinomycetes</taxon>
        <taxon>Kitasatosporales</taxon>
        <taxon>Streptomycetaceae</taxon>
        <taxon>Streptomyces</taxon>
    </lineage>
</organism>
<proteinExistence type="predicted"/>
<dbReference type="Proteomes" id="UP001291653">
    <property type="component" value="Unassembled WGS sequence"/>
</dbReference>
<keyword evidence="2" id="KW-1185">Reference proteome</keyword>
<accession>A0ABQ5PAT7</accession>
<evidence type="ECO:0000313" key="1">
    <source>
        <dbReference type="EMBL" id="GLF99667.1"/>
    </source>
</evidence>
<comment type="caution">
    <text evidence="1">The sequence shown here is derived from an EMBL/GenBank/DDBJ whole genome shotgun (WGS) entry which is preliminary data.</text>
</comment>
<protein>
    <submittedName>
        <fullName evidence="1">Uncharacterized protein</fullName>
    </submittedName>
</protein>
<dbReference type="EMBL" id="BSBI01000022">
    <property type="protein sequence ID" value="GLF99667.1"/>
    <property type="molecule type" value="Genomic_DNA"/>
</dbReference>
<gene>
    <name evidence="1" type="ORF">SYYSPA8_35240</name>
</gene>
<evidence type="ECO:0000313" key="2">
    <source>
        <dbReference type="Proteomes" id="UP001291653"/>
    </source>
</evidence>
<name>A0ABQ5PAT7_9ACTN</name>